<evidence type="ECO:0000256" key="1">
    <source>
        <dbReference type="SAM" id="MobiDB-lite"/>
    </source>
</evidence>
<feature type="region of interest" description="Disordered" evidence="1">
    <location>
        <begin position="58"/>
        <end position="146"/>
    </location>
</feature>
<keyword evidence="3" id="KW-1185">Reference proteome</keyword>
<reference evidence="2 3" key="1">
    <citation type="submission" date="2020-02" db="EMBL/GenBank/DDBJ databases">
        <authorList>
            <person name="Ferguson B K."/>
        </authorList>
    </citation>
    <scope>NUCLEOTIDE SEQUENCE [LARGE SCALE GENOMIC DNA]</scope>
</reference>
<gene>
    <name evidence="2" type="ORF">NTEN_LOCUS23562</name>
</gene>
<accession>A0A6H5HTB6</accession>
<evidence type="ECO:0000313" key="3">
    <source>
        <dbReference type="Proteomes" id="UP000479000"/>
    </source>
</evidence>
<protein>
    <submittedName>
        <fullName evidence="2">Uncharacterized protein</fullName>
    </submittedName>
</protein>
<sequence length="193" mass="21864">MYHWRALFKTRKLQVVGTWSKTENGSRSTSTIRIRSGRNKDDSLKYEHLVQYKEVGTRGAGPQYTRRRGYTSTPGGPQYTRRGGYPSTPGGHQYTRRGGYPSTPGGPQYTRRGGYTSTPGGPQYTRRGGYPSTPAGPQYTRRRGYPSTPGCTCALPGYTRKKRECTRDVFPPWVHSRCRLIGYKHELNQTNLF</sequence>
<dbReference type="EMBL" id="CADCXU010034703">
    <property type="protein sequence ID" value="CAB0019929.1"/>
    <property type="molecule type" value="Genomic_DNA"/>
</dbReference>
<evidence type="ECO:0000313" key="2">
    <source>
        <dbReference type="EMBL" id="CAB0019929.1"/>
    </source>
</evidence>
<organism evidence="2 3">
    <name type="scientific">Nesidiocoris tenuis</name>
    <dbReference type="NCBI Taxonomy" id="355587"/>
    <lineage>
        <taxon>Eukaryota</taxon>
        <taxon>Metazoa</taxon>
        <taxon>Ecdysozoa</taxon>
        <taxon>Arthropoda</taxon>
        <taxon>Hexapoda</taxon>
        <taxon>Insecta</taxon>
        <taxon>Pterygota</taxon>
        <taxon>Neoptera</taxon>
        <taxon>Paraneoptera</taxon>
        <taxon>Hemiptera</taxon>
        <taxon>Heteroptera</taxon>
        <taxon>Panheteroptera</taxon>
        <taxon>Cimicomorpha</taxon>
        <taxon>Miridae</taxon>
        <taxon>Dicyphina</taxon>
        <taxon>Nesidiocoris</taxon>
    </lineage>
</organism>
<dbReference type="AlphaFoldDB" id="A0A6H5HTB6"/>
<proteinExistence type="predicted"/>
<name>A0A6H5HTB6_9HEMI</name>
<dbReference type="Proteomes" id="UP000479000">
    <property type="component" value="Unassembled WGS sequence"/>
</dbReference>